<dbReference type="PANTHER" id="PTHR42891:SF1">
    <property type="entry name" value="D-GLYCERO-BETA-D-MANNO-HEPTOSE-1,7-BISPHOSPHATE 7-PHOSPHATASE"/>
    <property type="match status" value="1"/>
</dbReference>
<name>A0ABP9DI41_9BACT</name>
<dbReference type="PANTHER" id="PTHR42891">
    <property type="entry name" value="D-GLYCERO-BETA-D-MANNO-HEPTOSE-1,7-BISPHOSPHATE 7-PHOSPHATASE"/>
    <property type="match status" value="1"/>
</dbReference>
<keyword evidence="5 7" id="KW-0119">Carbohydrate metabolism</keyword>
<dbReference type="Gene3D" id="3.40.50.1000">
    <property type="entry name" value="HAD superfamily/HAD-like"/>
    <property type="match status" value="1"/>
</dbReference>
<keyword evidence="9" id="KW-1185">Reference proteome</keyword>
<gene>
    <name evidence="8" type="ORF">GCM10023331_32660</name>
</gene>
<evidence type="ECO:0000313" key="8">
    <source>
        <dbReference type="EMBL" id="GAA4845321.1"/>
    </source>
</evidence>
<dbReference type="CDD" id="cd07503">
    <property type="entry name" value="HAD_HisB-N"/>
    <property type="match status" value="1"/>
</dbReference>
<dbReference type="Proteomes" id="UP001500298">
    <property type="component" value="Unassembled WGS sequence"/>
</dbReference>
<dbReference type="Pfam" id="PF13242">
    <property type="entry name" value="Hydrolase_like"/>
    <property type="match status" value="1"/>
</dbReference>
<reference evidence="9" key="1">
    <citation type="journal article" date="2019" name="Int. J. Syst. Evol. Microbiol.">
        <title>The Global Catalogue of Microorganisms (GCM) 10K type strain sequencing project: providing services to taxonomists for standard genome sequencing and annotation.</title>
        <authorList>
            <consortium name="The Broad Institute Genomics Platform"/>
            <consortium name="The Broad Institute Genome Sequencing Center for Infectious Disease"/>
            <person name="Wu L."/>
            <person name="Ma J."/>
        </authorList>
    </citation>
    <scope>NUCLEOTIDE SEQUENCE [LARGE SCALE GENOMIC DNA]</scope>
    <source>
        <strain evidence="9">JCM 18326</strain>
    </source>
</reference>
<dbReference type="InterPro" id="IPR006543">
    <property type="entry name" value="Histidinol-phos"/>
</dbReference>
<evidence type="ECO:0000313" key="9">
    <source>
        <dbReference type="Proteomes" id="UP001500298"/>
    </source>
</evidence>
<protein>
    <recommendedName>
        <fullName evidence="6 7">D,D-heptose 1,7-bisphosphate phosphatase</fullName>
        <ecNumber evidence="7">3.1.3.-</ecNumber>
    </recommendedName>
</protein>
<dbReference type="PIRSF" id="PIRSF004682">
    <property type="entry name" value="GmhB"/>
    <property type="match status" value="1"/>
</dbReference>
<keyword evidence="3" id="KW-0479">Metal-binding</keyword>
<dbReference type="NCBIfam" id="TIGR01662">
    <property type="entry name" value="HAD-SF-IIIA"/>
    <property type="match status" value="1"/>
</dbReference>
<dbReference type="NCBIfam" id="TIGR01656">
    <property type="entry name" value="Histidinol-ppas"/>
    <property type="match status" value="1"/>
</dbReference>
<dbReference type="SUPFAM" id="SSF56784">
    <property type="entry name" value="HAD-like"/>
    <property type="match status" value="1"/>
</dbReference>
<dbReference type="InterPro" id="IPR023214">
    <property type="entry name" value="HAD_sf"/>
</dbReference>
<accession>A0ABP9DI41</accession>
<comment type="subcellular location">
    <subcellularLocation>
        <location evidence="1 7">Cytoplasm</location>
    </subcellularLocation>
</comment>
<comment type="similarity">
    <text evidence="7">Belongs to the gmhB family.</text>
</comment>
<evidence type="ECO:0000256" key="7">
    <source>
        <dbReference type="PIRNR" id="PIRNR004682"/>
    </source>
</evidence>
<evidence type="ECO:0000256" key="2">
    <source>
        <dbReference type="ARBA" id="ARBA00022490"/>
    </source>
</evidence>
<sequence>MNQEERKKCVFLDRDGVLNRDRGDYTYELADFEILPGVVEALKLLKEAGFLIIVITNQAGIAKGRYTKEAVKQCHEYLQQQCGEVIDALYYAPYHESVTASLTRKPNSLMLEKAIAKYKVDVDHAYMVGDQERDLVAAHKAGVRKLILVDNPASEDSLSTHTASDLLTAVKQVIL</sequence>
<evidence type="ECO:0000256" key="4">
    <source>
        <dbReference type="ARBA" id="ARBA00022801"/>
    </source>
</evidence>
<keyword evidence="4 7" id="KW-0378">Hydrolase</keyword>
<comment type="caution">
    <text evidence="8">The sequence shown here is derived from an EMBL/GenBank/DDBJ whole genome shotgun (WGS) entry which is preliminary data.</text>
</comment>
<evidence type="ECO:0000256" key="5">
    <source>
        <dbReference type="ARBA" id="ARBA00023277"/>
    </source>
</evidence>
<evidence type="ECO:0000256" key="6">
    <source>
        <dbReference type="ARBA" id="ARBA00031828"/>
    </source>
</evidence>
<organism evidence="8 9">
    <name type="scientific">Algivirga pacifica</name>
    <dbReference type="NCBI Taxonomy" id="1162670"/>
    <lineage>
        <taxon>Bacteria</taxon>
        <taxon>Pseudomonadati</taxon>
        <taxon>Bacteroidota</taxon>
        <taxon>Cytophagia</taxon>
        <taxon>Cytophagales</taxon>
        <taxon>Flammeovirgaceae</taxon>
        <taxon>Algivirga</taxon>
    </lineage>
</organism>
<dbReference type="InterPro" id="IPR036412">
    <property type="entry name" value="HAD-like_sf"/>
</dbReference>
<evidence type="ECO:0000256" key="1">
    <source>
        <dbReference type="ARBA" id="ARBA00004496"/>
    </source>
</evidence>
<dbReference type="EC" id="3.1.3.-" evidence="7"/>
<proteinExistence type="inferred from homology"/>
<dbReference type="InterPro" id="IPR006549">
    <property type="entry name" value="HAD-SF_hydro_IIIA"/>
</dbReference>
<evidence type="ECO:0000256" key="3">
    <source>
        <dbReference type="ARBA" id="ARBA00022723"/>
    </source>
</evidence>
<dbReference type="RefSeq" id="WP_345373725.1">
    <property type="nucleotide sequence ID" value="NZ_BAABJX010000052.1"/>
</dbReference>
<keyword evidence="2 7" id="KW-0963">Cytoplasm</keyword>
<dbReference type="InterPro" id="IPR004446">
    <property type="entry name" value="Heptose_bisP_phosphatase"/>
</dbReference>
<dbReference type="EMBL" id="BAABJX010000052">
    <property type="protein sequence ID" value="GAA4845321.1"/>
    <property type="molecule type" value="Genomic_DNA"/>
</dbReference>